<gene>
    <name evidence="1" type="ORF">BCPST_068</name>
</gene>
<sequence>MSDVTTVVVKVDEQGNIINSMSGTNIGLSADNPIEYDLIINKVPSQQAFEIRKYKVVMEGFKPKLVLKDGETPPVIPEPELTLAQKVELLEKELVKEKQANADFRDVSQMYLDFLSEEIFKTQMMKEGM</sequence>
<evidence type="ECO:0000313" key="1">
    <source>
        <dbReference type="EMBL" id="QQO38686.1"/>
    </source>
</evidence>
<dbReference type="Proteomes" id="UP000828328">
    <property type="component" value="Segment"/>
</dbReference>
<proteinExistence type="predicted"/>
<accession>A0AAE7P3K2</accession>
<dbReference type="EMBL" id="MW392802">
    <property type="protein sequence ID" value="QQO38686.1"/>
    <property type="molecule type" value="Genomic_DNA"/>
</dbReference>
<reference evidence="1" key="1">
    <citation type="submission" date="2020-12" db="EMBL/GenBank/DDBJ databases">
        <authorList>
            <person name="Youbin C."/>
            <person name="Kawngpyo K."/>
        </authorList>
    </citation>
    <scope>NUCLEOTIDE SEQUENCE</scope>
</reference>
<protein>
    <submittedName>
        <fullName evidence="1">Uncharacterized protein</fullName>
    </submittedName>
</protein>
<organism evidence="1 2">
    <name type="scientific">Bacillus phage BCPST</name>
    <dbReference type="NCBI Taxonomy" id="2801506"/>
    <lineage>
        <taxon>Viruses</taxon>
        <taxon>Duplodnaviria</taxon>
        <taxon>Heunggongvirae</taxon>
        <taxon>Uroviricota</taxon>
        <taxon>Caudoviricetes</taxon>
        <taxon>Sejongvirinae</taxon>
        <taxon>Yihwangvirus</taxon>
        <taxon>Yihwangvirus BCPST</taxon>
    </lineage>
</organism>
<evidence type="ECO:0000313" key="2">
    <source>
        <dbReference type="Proteomes" id="UP000828328"/>
    </source>
</evidence>
<keyword evidence="2" id="KW-1185">Reference proteome</keyword>
<name>A0AAE7P3K2_9CAUD</name>